<protein>
    <submittedName>
        <fullName evidence="2">Serine hydrolase domain-containing protein</fullName>
    </submittedName>
</protein>
<dbReference type="Gene3D" id="3.40.710.10">
    <property type="entry name" value="DD-peptidase/beta-lactamase superfamily"/>
    <property type="match status" value="1"/>
</dbReference>
<proteinExistence type="predicted"/>
<dbReference type="InterPro" id="IPR001466">
    <property type="entry name" value="Beta-lactam-related"/>
</dbReference>
<name>A0ABW3H312_9SPHN</name>
<organism evidence="2 3">
    <name type="scientific">Sphingomonas canadensis</name>
    <dbReference type="NCBI Taxonomy" id="1219257"/>
    <lineage>
        <taxon>Bacteria</taxon>
        <taxon>Pseudomonadati</taxon>
        <taxon>Pseudomonadota</taxon>
        <taxon>Alphaproteobacteria</taxon>
        <taxon>Sphingomonadales</taxon>
        <taxon>Sphingomonadaceae</taxon>
        <taxon>Sphingomonas</taxon>
    </lineage>
</organism>
<evidence type="ECO:0000313" key="2">
    <source>
        <dbReference type="EMBL" id="MFD0945569.1"/>
    </source>
</evidence>
<dbReference type="Proteomes" id="UP001596977">
    <property type="component" value="Unassembled WGS sequence"/>
</dbReference>
<comment type="caution">
    <text evidence="2">The sequence shown here is derived from an EMBL/GenBank/DDBJ whole genome shotgun (WGS) entry which is preliminary data.</text>
</comment>
<dbReference type="GO" id="GO:0016787">
    <property type="term" value="F:hydrolase activity"/>
    <property type="evidence" value="ECO:0007669"/>
    <property type="project" value="UniProtKB-KW"/>
</dbReference>
<dbReference type="InterPro" id="IPR052907">
    <property type="entry name" value="Beta-lactamase/esterase"/>
</dbReference>
<gene>
    <name evidence="2" type="ORF">ACFQ1E_04370</name>
</gene>
<accession>A0ABW3H312</accession>
<feature type="domain" description="Beta-lactamase-related" evidence="1">
    <location>
        <begin position="24"/>
        <end position="371"/>
    </location>
</feature>
<dbReference type="PANTHER" id="PTHR43319">
    <property type="entry name" value="BETA-LACTAMASE-RELATED"/>
    <property type="match status" value="1"/>
</dbReference>
<dbReference type="RefSeq" id="WP_380916251.1">
    <property type="nucleotide sequence ID" value="NZ_JAPDRA010000001.1"/>
</dbReference>
<evidence type="ECO:0000259" key="1">
    <source>
        <dbReference type="Pfam" id="PF00144"/>
    </source>
</evidence>
<dbReference type="SUPFAM" id="SSF56601">
    <property type="entry name" value="beta-lactamase/transpeptidase-like"/>
    <property type="match status" value="1"/>
</dbReference>
<evidence type="ECO:0000313" key="3">
    <source>
        <dbReference type="Proteomes" id="UP001596977"/>
    </source>
</evidence>
<reference evidence="3" key="1">
    <citation type="journal article" date="2019" name="Int. J. Syst. Evol. Microbiol.">
        <title>The Global Catalogue of Microorganisms (GCM) 10K type strain sequencing project: providing services to taxonomists for standard genome sequencing and annotation.</title>
        <authorList>
            <consortium name="The Broad Institute Genomics Platform"/>
            <consortium name="The Broad Institute Genome Sequencing Center for Infectious Disease"/>
            <person name="Wu L."/>
            <person name="Ma J."/>
        </authorList>
    </citation>
    <scope>NUCLEOTIDE SEQUENCE [LARGE SCALE GENOMIC DNA]</scope>
    <source>
        <strain evidence="3">CCUG 62982</strain>
    </source>
</reference>
<keyword evidence="2" id="KW-0378">Hydrolase</keyword>
<dbReference type="Pfam" id="PF00144">
    <property type="entry name" value="Beta-lactamase"/>
    <property type="match status" value="1"/>
</dbReference>
<dbReference type="PANTHER" id="PTHR43319:SF3">
    <property type="entry name" value="BETA-LACTAMASE-RELATED DOMAIN-CONTAINING PROTEIN"/>
    <property type="match status" value="1"/>
</dbReference>
<dbReference type="EMBL" id="JBHTJG010000001">
    <property type="protein sequence ID" value="MFD0945569.1"/>
    <property type="molecule type" value="Genomic_DNA"/>
</dbReference>
<sequence length="384" mass="41434">MPPPFAIDGFTDDRFAPVRETFVENFSARSEVGAAVCVYLGGRPVVDLWGGHADAARTRPWEAGTILCMMSVSKAMVALCAHILIDRGLLDLDAPVARYWPEFAQAGKADITVDCLISHLAALVYPDAVPQGALPGWNAVIEGLARQAPAWAPGTRGAYHSSTFGHLVGELVRRVSGRPVDAFFAEEIAGPLHADFRFGLTAADDARVAEFIVNPDSVSLRHIAAETGSPLSRAWRPLPRAEDVFNSRMWRESVLPSANGHGNARAVARIMAAVIGEVDGVRLLSPAAVETLREERWHEECGLTGRRFRFGRGFALHNPAFHPMGVNPRAFGHAGVGGSFAFADPEARLSFAYSMNHAASGSAMDDRPRALIDTLYDCLREGIA</sequence>
<keyword evidence="3" id="KW-1185">Reference proteome</keyword>
<dbReference type="InterPro" id="IPR012338">
    <property type="entry name" value="Beta-lactam/transpept-like"/>
</dbReference>